<dbReference type="InterPro" id="IPR016162">
    <property type="entry name" value="Ald_DH_N"/>
</dbReference>
<comment type="similarity">
    <text evidence="2">Belongs to the aldehyde dehydrogenase family.</text>
</comment>
<dbReference type="InterPro" id="IPR005931">
    <property type="entry name" value="P5CDH/ALDH4A1"/>
</dbReference>
<evidence type="ECO:0000256" key="7">
    <source>
        <dbReference type="ARBA" id="ARBA00032259"/>
    </source>
</evidence>
<dbReference type="InterPro" id="IPR016161">
    <property type="entry name" value="Ald_DH/histidinol_DH"/>
</dbReference>
<keyword evidence="4" id="KW-0560">Oxidoreductase</keyword>
<evidence type="ECO:0000256" key="3">
    <source>
        <dbReference type="ARBA" id="ARBA00012884"/>
    </source>
</evidence>
<comment type="catalytic activity">
    <reaction evidence="8">
        <text>L-glutamate 5-semialdehyde + NAD(+) + H2O = L-glutamate + NADH + 2 H(+)</text>
        <dbReference type="Rhea" id="RHEA:30235"/>
        <dbReference type="ChEBI" id="CHEBI:15377"/>
        <dbReference type="ChEBI" id="CHEBI:15378"/>
        <dbReference type="ChEBI" id="CHEBI:29985"/>
        <dbReference type="ChEBI" id="CHEBI:57540"/>
        <dbReference type="ChEBI" id="CHEBI:57945"/>
        <dbReference type="ChEBI" id="CHEBI:58066"/>
        <dbReference type="EC" id="1.2.1.88"/>
    </reaction>
</comment>
<dbReference type="Proteomes" id="UP001501570">
    <property type="component" value="Unassembled WGS sequence"/>
</dbReference>
<dbReference type="PANTHER" id="PTHR42862:SF1">
    <property type="entry name" value="DELTA-1-PYRROLINE-5-CARBOXYLATE DEHYDROGENASE 2, ISOFORM A-RELATED"/>
    <property type="match status" value="1"/>
</dbReference>
<dbReference type="InterPro" id="IPR016163">
    <property type="entry name" value="Ald_DH_C"/>
</dbReference>
<dbReference type="Pfam" id="PF00171">
    <property type="entry name" value="Aldedh"/>
    <property type="match status" value="1"/>
</dbReference>
<evidence type="ECO:0000256" key="5">
    <source>
        <dbReference type="ARBA" id="ARBA00023027"/>
    </source>
</evidence>
<proteinExistence type="inferred from homology"/>
<dbReference type="EC" id="1.2.1.88" evidence="3"/>
<dbReference type="NCBIfam" id="TIGR01236">
    <property type="entry name" value="D1pyr5carbox1"/>
    <property type="match status" value="1"/>
</dbReference>
<evidence type="ECO:0000259" key="9">
    <source>
        <dbReference type="Pfam" id="PF00171"/>
    </source>
</evidence>
<keyword evidence="5" id="KW-0520">NAD</keyword>
<gene>
    <name evidence="10" type="primary">pruA</name>
    <name evidence="10" type="ORF">GCM10023322_60830</name>
</gene>
<protein>
    <recommendedName>
        <fullName evidence="7">L-glutamate gamma-semialdehyde dehydrogenase</fullName>
        <ecNumber evidence="3">1.2.1.88</ecNumber>
    </recommendedName>
    <alternativeName>
        <fullName evidence="7">L-glutamate gamma-semialdehyde dehydrogenase</fullName>
    </alternativeName>
</protein>
<name>A0ABP9SG05_9ACTN</name>
<organism evidence="10 11">
    <name type="scientific">Rugosimonospora acidiphila</name>
    <dbReference type="NCBI Taxonomy" id="556531"/>
    <lineage>
        <taxon>Bacteria</taxon>
        <taxon>Bacillati</taxon>
        <taxon>Actinomycetota</taxon>
        <taxon>Actinomycetes</taxon>
        <taxon>Micromonosporales</taxon>
        <taxon>Micromonosporaceae</taxon>
        <taxon>Rugosimonospora</taxon>
    </lineage>
</organism>
<dbReference type="InterPro" id="IPR015590">
    <property type="entry name" value="Aldehyde_DH_dom"/>
</dbReference>
<evidence type="ECO:0000256" key="1">
    <source>
        <dbReference type="ARBA" id="ARBA00004786"/>
    </source>
</evidence>
<dbReference type="SUPFAM" id="SSF53720">
    <property type="entry name" value="ALDH-like"/>
    <property type="match status" value="1"/>
</dbReference>
<evidence type="ECO:0000256" key="4">
    <source>
        <dbReference type="ARBA" id="ARBA00023002"/>
    </source>
</evidence>
<dbReference type="PROSITE" id="PS00070">
    <property type="entry name" value="ALDEHYDE_DEHYDR_CYS"/>
    <property type="match status" value="1"/>
</dbReference>
<accession>A0ABP9SG05</accession>
<evidence type="ECO:0000256" key="2">
    <source>
        <dbReference type="ARBA" id="ARBA00009986"/>
    </source>
</evidence>
<dbReference type="PANTHER" id="PTHR42862">
    <property type="entry name" value="DELTA-1-PYRROLINE-5-CARBOXYLATE DEHYDROGENASE 1, ISOFORM A-RELATED"/>
    <property type="match status" value="1"/>
</dbReference>
<comment type="pathway">
    <text evidence="1">Amino-acid degradation; L-proline degradation into L-glutamate; L-glutamate from L-proline: step 2/2.</text>
</comment>
<evidence type="ECO:0000256" key="6">
    <source>
        <dbReference type="ARBA" id="ARBA00023062"/>
    </source>
</evidence>
<dbReference type="InterPro" id="IPR016160">
    <property type="entry name" value="Ald_DH_CS_CYS"/>
</dbReference>
<keyword evidence="11" id="KW-1185">Reference proteome</keyword>
<dbReference type="EMBL" id="BAABJQ010000023">
    <property type="protein sequence ID" value="GAA5195035.1"/>
    <property type="molecule type" value="Genomic_DNA"/>
</dbReference>
<evidence type="ECO:0000256" key="8">
    <source>
        <dbReference type="ARBA" id="ARBA00048142"/>
    </source>
</evidence>
<dbReference type="Gene3D" id="3.40.309.10">
    <property type="entry name" value="Aldehyde Dehydrogenase, Chain A, domain 2"/>
    <property type="match status" value="1"/>
</dbReference>
<evidence type="ECO:0000313" key="11">
    <source>
        <dbReference type="Proteomes" id="UP001501570"/>
    </source>
</evidence>
<feature type="domain" description="Aldehyde dehydrogenase" evidence="9">
    <location>
        <begin position="5"/>
        <end position="473"/>
    </location>
</feature>
<dbReference type="Gene3D" id="3.40.605.10">
    <property type="entry name" value="Aldehyde Dehydrogenase, Chain A, domain 1"/>
    <property type="match status" value="1"/>
</dbReference>
<comment type="caution">
    <text evidence="10">The sequence shown here is derived from an EMBL/GenBank/DDBJ whole genome shotgun (WGS) entry which is preliminary data.</text>
</comment>
<evidence type="ECO:0000313" key="10">
    <source>
        <dbReference type="EMBL" id="GAA5195035.1"/>
    </source>
</evidence>
<sequence length="491" mass="53117">MAGGEPIKVVQPHVHRHVLGLTHNATNGDAVDAVTAAKKAAPMWRELSFDDRAAVFLRAADLLAGPWRDTINGATMLGQSKTAFQAEIDAACELIDFLRYNVFFARKLLAEQPLSSPGVWNRFDYRPLEGFVYAITPFNFTAIAGNLPTSVALLGNTVVWKPSPTQQFAAHFTMRVLEAAGLPPGVINMVTGDGLAVSEVVLADPDLAGIHFTGSTATFQTLWRTVGENIGRYRGYPRLVGETGGKDFVIAHASADVASLNTALVRGAFEYQGQKCSAASRAYLPRSLWEAGLRDQLVATTESLTYGDVSDFGNFGGAVIDARAFAKHTAALDMVKNSPACTVLAGGTADDSEGWFVRPTVVQCTDPGHEVMRTEYFGPILSVYVYDDGDFEDVVRQAESAAPYALTGSIFATDRRVIDWASHTLRYAAGNFYVNDKPTGAVVGHQPFGGARASGTNDKAGSWQNLMRWMSPRTIKETFVPPTDHTYPHML</sequence>
<keyword evidence="6" id="KW-0642">Proline metabolism</keyword>
<reference evidence="11" key="1">
    <citation type="journal article" date="2019" name="Int. J. Syst. Evol. Microbiol.">
        <title>The Global Catalogue of Microorganisms (GCM) 10K type strain sequencing project: providing services to taxonomists for standard genome sequencing and annotation.</title>
        <authorList>
            <consortium name="The Broad Institute Genomics Platform"/>
            <consortium name="The Broad Institute Genome Sequencing Center for Infectious Disease"/>
            <person name="Wu L."/>
            <person name="Ma J."/>
        </authorList>
    </citation>
    <scope>NUCLEOTIDE SEQUENCE [LARGE SCALE GENOMIC DNA]</scope>
    <source>
        <strain evidence="11">JCM 18304</strain>
    </source>
</reference>
<dbReference type="InterPro" id="IPR050485">
    <property type="entry name" value="Proline_metab_enzyme"/>
</dbReference>